<evidence type="ECO:0000313" key="8">
    <source>
        <dbReference type="Proteomes" id="UP001215598"/>
    </source>
</evidence>
<dbReference type="EMBL" id="JARKIB010000077">
    <property type="protein sequence ID" value="KAJ7747243.1"/>
    <property type="molecule type" value="Genomic_DNA"/>
</dbReference>
<evidence type="ECO:0000256" key="3">
    <source>
        <dbReference type="ARBA" id="ARBA00023242"/>
    </source>
</evidence>
<dbReference type="GO" id="GO:0010792">
    <property type="term" value="P:DNA double-strand break processing involved in repair via single-strand annealing"/>
    <property type="evidence" value="ECO:0007669"/>
    <property type="project" value="TreeGrafter"/>
</dbReference>
<evidence type="ECO:0000259" key="6">
    <source>
        <dbReference type="Pfam" id="PF08573"/>
    </source>
</evidence>
<dbReference type="GO" id="GO:0005634">
    <property type="term" value="C:nucleus"/>
    <property type="evidence" value="ECO:0007669"/>
    <property type="project" value="UniProtKB-SubCell"/>
</dbReference>
<feature type="coiled-coil region" evidence="4">
    <location>
        <begin position="99"/>
        <end position="167"/>
    </location>
</feature>
<dbReference type="AlphaFoldDB" id="A0AAD7INJ7"/>
<dbReference type="PANTHER" id="PTHR15107:SF0">
    <property type="entry name" value="DNA ENDONUCLEASE ACTIVATOR CTP1 C-TERMINAL DOMAIN-CONTAINING PROTEIN"/>
    <property type="match status" value="1"/>
</dbReference>
<sequence>MQSYTPKTDAGLKTRDELEKDNARLQRRWELASGAVDDLNDLLSSAEKAASKLATSLGFATISAAQTCIDMTDEPMTYKAVVQRAESLQQDLLQERTENGKLLTQVQELQVERDALRAKVSESAVLSPVKATHRPSSQSDDTLQRQLHALQRRYDELQTVKLRAEERYKVDYRKFRSLKVSMRSEEIQQLQFKYTADLPNLTIDEKTRRRHEINAMIQSKAMELEASESTKVYIGDNSEDLSTVIIESDKENHKTPVPETRKRPVSSSPGVMSINSSPIGLVQSTKLQPLLEIKAPPPPNMASSSSRTLVVNPLRSHSPSKAVVNQEESPPASLASDGGRVLIPNSSDAEEPPYPSSDPFASLEITPIVPVARPALPLSSDTEDDSQGPLPGPSFRVPPVSVRKPLVKEFSTSTPRPNAVKVSDQRRKSKPRYSDGSIPPSAPRADVTDEPPLKKRRVSSPGPARRISIGEPGASAATPLYIGSGDTPRRRRDRDPSASTGRRSKDGAKDKGKGKQRELQVKTETSTPSVTNARASSSKQLADYSGFKGRGRYANDVTDGSTTINAKFKIDAAQNGGRNFQFDEVVRGREDRRRMEAGDCESCRDYYEAIGPMPNRLQAPLWRTPPSSPSGSKPCPHNHAGPARNQSTSAADITSHKQAISRHRHHWERPKTPPSYWSIGFPDTQEVAKINEKAREMHQQKQKNVQREANKDGGRYKKR</sequence>
<evidence type="ECO:0000313" key="7">
    <source>
        <dbReference type="EMBL" id="KAJ7747243.1"/>
    </source>
</evidence>
<dbReference type="InterPro" id="IPR033316">
    <property type="entry name" value="RBBP8-like"/>
</dbReference>
<evidence type="ECO:0000256" key="5">
    <source>
        <dbReference type="SAM" id="MobiDB-lite"/>
    </source>
</evidence>
<dbReference type="Pfam" id="PF08573">
    <property type="entry name" value="SAE2"/>
    <property type="match status" value="1"/>
</dbReference>
<name>A0AAD7INJ7_9AGAR</name>
<evidence type="ECO:0000256" key="1">
    <source>
        <dbReference type="ARBA" id="ARBA00004123"/>
    </source>
</evidence>
<keyword evidence="2" id="KW-0227">DNA damage</keyword>
<organism evidence="7 8">
    <name type="scientific">Mycena metata</name>
    <dbReference type="NCBI Taxonomy" id="1033252"/>
    <lineage>
        <taxon>Eukaryota</taxon>
        <taxon>Fungi</taxon>
        <taxon>Dikarya</taxon>
        <taxon>Basidiomycota</taxon>
        <taxon>Agaricomycotina</taxon>
        <taxon>Agaricomycetes</taxon>
        <taxon>Agaricomycetidae</taxon>
        <taxon>Agaricales</taxon>
        <taxon>Marasmiineae</taxon>
        <taxon>Mycenaceae</taxon>
        <taxon>Mycena</taxon>
    </lineage>
</organism>
<feature type="region of interest" description="Disordered" evidence="5">
    <location>
        <begin position="622"/>
        <end position="719"/>
    </location>
</feature>
<dbReference type="Proteomes" id="UP001215598">
    <property type="component" value="Unassembled WGS sequence"/>
</dbReference>
<reference evidence="7" key="1">
    <citation type="submission" date="2023-03" db="EMBL/GenBank/DDBJ databases">
        <title>Massive genome expansion in bonnet fungi (Mycena s.s.) driven by repeated elements and novel gene families across ecological guilds.</title>
        <authorList>
            <consortium name="Lawrence Berkeley National Laboratory"/>
            <person name="Harder C.B."/>
            <person name="Miyauchi S."/>
            <person name="Viragh M."/>
            <person name="Kuo A."/>
            <person name="Thoen E."/>
            <person name="Andreopoulos B."/>
            <person name="Lu D."/>
            <person name="Skrede I."/>
            <person name="Drula E."/>
            <person name="Henrissat B."/>
            <person name="Morin E."/>
            <person name="Kohler A."/>
            <person name="Barry K."/>
            <person name="LaButti K."/>
            <person name="Morin E."/>
            <person name="Salamov A."/>
            <person name="Lipzen A."/>
            <person name="Mereny Z."/>
            <person name="Hegedus B."/>
            <person name="Baldrian P."/>
            <person name="Stursova M."/>
            <person name="Weitz H."/>
            <person name="Taylor A."/>
            <person name="Grigoriev I.V."/>
            <person name="Nagy L.G."/>
            <person name="Martin F."/>
            <person name="Kauserud H."/>
        </authorList>
    </citation>
    <scope>NUCLEOTIDE SEQUENCE</scope>
    <source>
        <strain evidence="7">CBHHK182m</strain>
    </source>
</reference>
<keyword evidence="4" id="KW-0175">Coiled coil</keyword>
<dbReference type="GO" id="GO:0003684">
    <property type="term" value="F:damaged DNA binding"/>
    <property type="evidence" value="ECO:0007669"/>
    <property type="project" value="TreeGrafter"/>
</dbReference>
<keyword evidence="8" id="KW-1185">Reference proteome</keyword>
<feature type="region of interest" description="Disordered" evidence="5">
    <location>
        <begin position="249"/>
        <end position="277"/>
    </location>
</feature>
<feature type="compositionally biased region" description="Basic and acidic residues" evidence="5">
    <location>
        <begin position="503"/>
        <end position="521"/>
    </location>
</feature>
<feature type="compositionally biased region" description="Basic and acidic residues" evidence="5">
    <location>
        <begin position="249"/>
        <end position="262"/>
    </location>
</feature>
<feature type="compositionally biased region" description="Basic residues" evidence="5">
    <location>
        <begin position="659"/>
        <end position="668"/>
    </location>
</feature>
<accession>A0AAD7INJ7</accession>
<evidence type="ECO:0000256" key="4">
    <source>
        <dbReference type="SAM" id="Coils"/>
    </source>
</evidence>
<evidence type="ECO:0000256" key="2">
    <source>
        <dbReference type="ARBA" id="ARBA00022763"/>
    </source>
</evidence>
<keyword evidence="7" id="KW-0255">Endonuclease</keyword>
<dbReference type="PANTHER" id="PTHR15107">
    <property type="entry name" value="RETINOBLASTOMA BINDING PROTEIN 8"/>
    <property type="match status" value="1"/>
</dbReference>
<protein>
    <submittedName>
        <fullName evidence="7">DNA repair protein endonuclease SAE2/CtIP C-terminus-domain-containing protein</fullName>
    </submittedName>
</protein>
<comment type="subcellular location">
    <subcellularLocation>
        <location evidence="1">Nucleus</location>
    </subcellularLocation>
</comment>
<dbReference type="InterPro" id="IPR013882">
    <property type="entry name" value="Ctp1_C"/>
</dbReference>
<keyword evidence="7" id="KW-0540">Nuclease</keyword>
<dbReference type="GO" id="GO:0004519">
    <property type="term" value="F:endonuclease activity"/>
    <property type="evidence" value="ECO:0007669"/>
    <property type="project" value="UniProtKB-KW"/>
</dbReference>
<proteinExistence type="predicted"/>
<feature type="compositionally biased region" description="Polar residues" evidence="5">
    <location>
        <begin position="265"/>
        <end position="277"/>
    </location>
</feature>
<feature type="compositionally biased region" description="Polar residues" evidence="5">
    <location>
        <begin position="522"/>
        <end position="537"/>
    </location>
</feature>
<keyword evidence="3" id="KW-0539">Nucleus</keyword>
<feature type="region of interest" description="Disordered" evidence="5">
    <location>
        <begin position="316"/>
        <end position="361"/>
    </location>
</feature>
<feature type="compositionally biased region" description="Basic and acidic residues" evidence="5">
    <location>
        <begin position="689"/>
        <end position="719"/>
    </location>
</feature>
<feature type="domain" description="DNA endonuclease activator Ctp1 C-terminal" evidence="6">
    <location>
        <begin position="581"/>
        <end position="686"/>
    </location>
</feature>
<keyword evidence="7" id="KW-0378">Hydrolase</keyword>
<feature type="region of interest" description="Disordered" evidence="5">
    <location>
        <begin position="374"/>
        <end position="537"/>
    </location>
</feature>
<comment type="caution">
    <text evidence="7">The sequence shown here is derived from an EMBL/GenBank/DDBJ whole genome shotgun (WGS) entry which is preliminary data.</text>
</comment>
<gene>
    <name evidence="7" type="ORF">B0H16DRAFT_1555229</name>
</gene>
<feature type="compositionally biased region" description="Polar residues" evidence="5">
    <location>
        <begin position="644"/>
        <end position="658"/>
    </location>
</feature>